<dbReference type="InterPro" id="IPR001245">
    <property type="entry name" value="Ser-Thr/Tyr_kinase_cat_dom"/>
</dbReference>
<dbReference type="KEGG" id="tcc:18585899"/>
<dbReference type="RefSeq" id="XP_017984238.1">
    <property type="nucleotide sequence ID" value="XM_018128749.1"/>
</dbReference>
<evidence type="ECO:0000256" key="7">
    <source>
        <dbReference type="ARBA" id="ARBA00022679"/>
    </source>
</evidence>
<dbReference type="PROSITE" id="PS50011">
    <property type="entry name" value="PROTEIN_KINASE_DOM"/>
    <property type="match status" value="1"/>
</dbReference>
<evidence type="ECO:0000256" key="16">
    <source>
        <dbReference type="ARBA" id="ARBA00023170"/>
    </source>
</evidence>
<dbReference type="GeneID" id="18585899"/>
<evidence type="ECO:0000256" key="9">
    <source>
        <dbReference type="ARBA" id="ARBA00022729"/>
    </source>
</evidence>
<keyword evidence="16" id="KW-0675">Receptor</keyword>
<keyword evidence="5" id="KW-0597">Phosphoprotein</keyword>
<feature type="binding site" evidence="20">
    <location>
        <position position="537"/>
    </location>
    <ligand>
        <name>ATP</name>
        <dbReference type="ChEBI" id="CHEBI:30616"/>
    </ligand>
</feature>
<evidence type="ECO:0000256" key="8">
    <source>
        <dbReference type="ARBA" id="ARBA00022692"/>
    </source>
</evidence>
<dbReference type="PROSITE" id="PS00108">
    <property type="entry name" value="PROTEIN_KINASE_ST"/>
    <property type="match status" value="1"/>
</dbReference>
<dbReference type="InterPro" id="IPR000719">
    <property type="entry name" value="Prot_kinase_dom"/>
</dbReference>
<protein>
    <recommendedName>
        <fullName evidence="2">non-specific serine/threonine protein kinase</fullName>
        <ecNumber evidence="2">2.7.11.1</ecNumber>
    </recommendedName>
</protein>
<evidence type="ECO:0000256" key="12">
    <source>
        <dbReference type="ARBA" id="ARBA00022777"/>
    </source>
</evidence>
<dbReference type="PANTHER" id="PTHR27008:SF592">
    <property type="entry name" value="LEUCINE-RICH REPEAT RECEPTOR-LIKE PROTEIN KINASE FAMILY PROTEIN-RELATED"/>
    <property type="match status" value="1"/>
</dbReference>
<dbReference type="InterPro" id="IPR008271">
    <property type="entry name" value="Ser/Thr_kinase_AS"/>
</dbReference>
<evidence type="ECO:0000313" key="23">
    <source>
        <dbReference type="RefSeq" id="XP_017984238.1"/>
    </source>
</evidence>
<evidence type="ECO:0000256" key="11">
    <source>
        <dbReference type="ARBA" id="ARBA00022741"/>
    </source>
</evidence>
<evidence type="ECO:0000256" key="1">
    <source>
        <dbReference type="ARBA" id="ARBA00004162"/>
    </source>
</evidence>
<reference evidence="23" key="2">
    <citation type="submission" date="2025-08" db="UniProtKB">
        <authorList>
            <consortium name="RefSeq"/>
        </authorList>
    </citation>
    <scope>IDENTIFICATION</scope>
</reference>
<comment type="subcellular location">
    <subcellularLocation>
        <location evidence="1">Cell membrane</location>
        <topology evidence="1">Single-pass membrane protein</topology>
    </subcellularLocation>
</comment>
<keyword evidence="4" id="KW-0723">Serine/threonine-protein kinase</keyword>
<comment type="catalytic activity">
    <reaction evidence="19">
        <text>L-seryl-[protein] + ATP = O-phospho-L-seryl-[protein] + ADP + H(+)</text>
        <dbReference type="Rhea" id="RHEA:17989"/>
        <dbReference type="Rhea" id="RHEA-COMP:9863"/>
        <dbReference type="Rhea" id="RHEA-COMP:11604"/>
        <dbReference type="ChEBI" id="CHEBI:15378"/>
        <dbReference type="ChEBI" id="CHEBI:29999"/>
        <dbReference type="ChEBI" id="CHEBI:30616"/>
        <dbReference type="ChEBI" id="CHEBI:83421"/>
        <dbReference type="ChEBI" id="CHEBI:456216"/>
        <dbReference type="EC" id="2.7.11.1"/>
    </reaction>
</comment>
<evidence type="ECO:0000256" key="14">
    <source>
        <dbReference type="ARBA" id="ARBA00022989"/>
    </source>
</evidence>
<dbReference type="InterPro" id="IPR011009">
    <property type="entry name" value="Kinase-like_dom_sf"/>
</dbReference>
<evidence type="ECO:0000256" key="2">
    <source>
        <dbReference type="ARBA" id="ARBA00012513"/>
    </source>
</evidence>
<evidence type="ECO:0000256" key="10">
    <source>
        <dbReference type="ARBA" id="ARBA00022737"/>
    </source>
</evidence>
<dbReference type="PROSITE" id="PS00107">
    <property type="entry name" value="PROTEIN_KINASE_ATP"/>
    <property type="match status" value="1"/>
</dbReference>
<keyword evidence="17" id="KW-0325">Glycoprotein</keyword>
<keyword evidence="3" id="KW-1003">Cell membrane</keyword>
<evidence type="ECO:0000256" key="19">
    <source>
        <dbReference type="ARBA" id="ARBA00048679"/>
    </source>
</evidence>
<dbReference type="SMART" id="SM00220">
    <property type="entry name" value="S_TKc"/>
    <property type="match status" value="1"/>
</dbReference>
<dbReference type="Gramene" id="Tc10v2_t001810.1">
    <property type="protein sequence ID" value="Tc10v2_p001810.1"/>
    <property type="gene ID" value="Tc10v2_g001810"/>
</dbReference>
<dbReference type="FunFam" id="3.80.10.10:FF:000095">
    <property type="entry name" value="LRR receptor-like serine/threonine-protein kinase GSO1"/>
    <property type="match status" value="2"/>
</dbReference>
<dbReference type="Proteomes" id="UP000694886">
    <property type="component" value="Chromosome 10"/>
</dbReference>
<evidence type="ECO:0000256" key="18">
    <source>
        <dbReference type="ARBA" id="ARBA00047899"/>
    </source>
</evidence>
<dbReference type="Gene3D" id="1.10.510.10">
    <property type="entry name" value="Transferase(Phosphotransferase) domain 1"/>
    <property type="match status" value="1"/>
</dbReference>
<evidence type="ECO:0000256" key="17">
    <source>
        <dbReference type="ARBA" id="ARBA00023180"/>
    </source>
</evidence>
<keyword evidence="10" id="KW-0677">Repeat</keyword>
<dbReference type="GO" id="GO:0005886">
    <property type="term" value="C:plasma membrane"/>
    <property type="evidence" value="ECO:0007669"/>
    <property type="project" value="UniProtKB-SubCell"/>
</dbReference>
<dbReference type="SUPFAM" id="SSF52047">
    <property type="entry name" value="RNI-like"/>
    <property type="match status" value="1"/>
</dbReference>
<dbReference type="InterPro" id="IPR001611">
    <property type="entry name" value="Leu-rich_rpt"/>
</dbReference>
<comment type="catalytic activity">
    <reaction evidence="18">
        <text>L-threonyl-[protein] + ATP = O-phospho-L-threonyl-[protein] + ADP + H(+)</text>
        <dbReference type="Rhea" id="RHEA:46608"/>
        <dbReference type="Rhea" id="RHEA-COMP:11060"/>
        <dbReference type="Rhea" id="RHEA-COMP:11605"/>
        <dbReference type="ChEBI" id="CHEBI:15378"/>
        <dbReference type="ChEBI" id="CHEBI:30013"/>
        <dbReference type="ChEBI" id="CHEBI:30616"/>
        <dbReference type="ChEBI" id="CHEBI:61977"/>
        <dbReference type="ChEBI" id="CHEBI:456216"/>
        <dbReference type="EC" id="2.7.11.1"/>
    </reaction>
</comment>
<accession>A0AB32X1J1</accession>
<dbReference type="AlphaFoldDB" id="A0AB32X1J1"/>
<evidence type="ECO:0000313" key="22">
    <source>
        <dbReference type="Proteomes" id="UP000694886"/>
    </source>
</evidence>
<evidence type="ECO:0000256" key="3">
    <source>
        <dbReference type="ARBA" id="ARBA00022475"/>
    </source>
</evidence>
<dbReference type="InterPro" id="IPR032675">
    <property type="entry name" value="LRR_dom_sf"/>
</dbReference>
<evidence type="ECO:0000256" key="5">
    <source>
        <dbReference type="ARBA" id="ARBA00022553"/>
    </source>
</evidence>
<dbReference type="PANTHER" id="PTHR27008">
    <property type="entry name" value="OS04G0122200 PROTEIN"/>
    <property type="match status" value="1"/>
</dbReference>
<keyword evidence="7" id="KW-0808">Transferase</keyword>
<dbReference type="Gene3D" id="3.30.200.20">
    <property type="entry name" value="Phosphorylase Kinase, domain 1"/>
    <property type="match status" value="1"/>
</dbReference>
<proteinExistence type="predicted"/>
<evidence type="ECO:0000256" key="15">
    <source>
        <dbReference type="ARBA" id="ARBA00023136"/>
    </source>
</evidence>
<dbReference type="Gene3D" id="3.80.10.10">
    <property type="entry name" value="Ribonuclease Inhibitor"/>
    <property type="match status" value="2"/>
</dbReference>
<evidence type="ECO:0000256" key="13">
    <source>
        <dbReference type="ARBA" id="ARBA00022840"/>
    </source>
</evidence>
<keyword evidence="15" id="KW-0472">Membrane</keyword>
<feature type="domain" description="Protein kinase" evidence="21">
    <location>
        <begin position="509"/>
        <end position="740"/>
    </location>
</feature>
<dbReference type="SMART" id="SM00369">
    <property type="entry name" value="LRR_TYP"/>
    <property type="match status" value="5"/>
</dbReference>
<dbReference type="GO" id="GO:0005524">
    <property type="term" value="F:ATP binding"/>
    <property type="evidence" value="ECO:0007669"/>
    <property type="project" value="UniProtKB-UniRule"/>
</dbReference>
<evidence type="ECO:0000256" key="20">
    <source>
        <dbReference type="PROSITE-ProRule" id="PRU10141"/>
    </source>
</evidence>
<organism evidence="22 23">
    <name type="scientific">Theobroma cacao</name>
    <name type="common">Cacao</name>
    <name type="synonym">Cocoa</name>
    <dbReference type="NCBI Taxonomy" id="3641"/>
    <lineage>
        <taxon>Eukaryota</taxon>
        <taxon>Viridiplantae</taxon>
        <taxon>Streptophyta</taxon>
        <taxon>Embryophyta</taxon>
        <taxon>Tracheophyta</taxon>
        <taxon>Spermatophyta</taxon>
        <taxon>Magnoliopsida</taxon>
        <taxon>eudicotyledons</taxon>
        <taxon>Gunneridae</taxon>
        <taxon>Pentapetalae</taxon>
        <taxon>rosids</taxon>
        <taxon>malvids</taxon>
        <taxon>Malvales</taxon>
        <taxon>Malvaceae</taxon>
        <taxon>Byttnerioideae</taxon>
        <taxon>Theobroma</taxon>
    </lineage>
</organism>
<evidence type="ECO:0000256" key="4">
    <source>
        <dbReference type="ARBA" id="ARBA00022527"/>
    </source>
</evidence>
<keyword evidence="13 20" id="KW-0067">ATP-binding</keyword>
<gene>
    <name evidence="23" type="primary">LOC18585899</name>
</gene>
<evidence type="ECO:0000259" key="21">
    <source>
        <dbReference type="PROSITE" id="PS50011"/>
    </source>
</evidence>
<dbReference type="FunFam" id="1.10.510.10:FF:000358">
    <property type="entry name" value="Putative leucine-rich repeat receptor-like serine/threonine-protein kinase"/>
    <property type="match status" value="1"/>
</dbReference>
<evidence type="ECO:0000256" key="6">
    <source>
        <dbReference type="ARBA" id="ARBA00022614"/>
    </source>
</evidence>
<dbReference type="EC" id="2.7.11.1" evidence="2"/>
<dbReference type="InterPro" id="IPR003591">
    <property type="entry name" value="Leu-rich_rpt_typical-subtyp"/>
</dbReference>
<keyword evidence="11 20" id="KW-0547">Nucleotide-binding</keyword>
<keyword evidence="12" id="KW-0418">Kinase</keyword>
<keyword evidence="8" id="KW-0812">Transmembrane</keyword>
<dbReference type="Pfam" id="PF00560">
    <property type="entry name" value="LRR_1"/>
    <property type="match status" value="8"/>
</dbReference>
<dbReference type="SUPFAM" id="SSF56112">
    <property type="entry name" value="Protein kinase-like (PK-like)"/>
    <property type="match status" value="1"/>
</dbReference>
<dbReference type="GO" id="GO:0004674">
    <property type="term" value="F:protein serine/threonine kinase activity"/>
    <property type="evidence" value="ECO:0007669"/>
    <property type="project" value="UniProtKB-KW"/>
</dbReference>
<reference evidence="22" key="1">
    <citation type="journal article" date="1997" name="Nucleic Acids Res.">
        <title>tRNAscan-SE: a program for improved detection of transfer RNA genes in genomic sequence.</title>
        <authorList>
            <person name="Lowe T.M."/>
            <person name="Eddy S.R."/>
        </authorList>
    </citation>
    <scope>NUCLEOTIDE SEQUENCE [LARGE SCALE GENOMIC DNA]</scope>
    <source>
        <strain evidence="22">r\B97-61/B2</strain>
    </source>
</reference>
<dbReference type="Pfam" id="PF07714">
    <property type="entry name" value="PK_Tyr_Ser-Thr"/>
    <property type="match status" value="1"/>
</dbReference>
<dbReference type="InterPro" id="IPR017441">
    <property type="entry name" value="Protein_kinase_ATP_BS"/>
</dbReference>
<name>A0AB32X1J1_THECC</name>
<dbReference type="InterPro" id="IPR051809">
    <property type="entry name" value="Plant_receptor-like_S/T_kinase"/>
</dbReference>
<keyword evidence="14" id="KW-1133">Transmembrane helix</keyword>
<keyword evidence="9" id="KW-0732">Signal</keyword>
<sequence length="740" mass="80892">MIEPTPSGRVLHDSRRRRRVTALDLQSRKLQGKLSPSKTHLEGKFQPASAIVQNSRVIHLNFNKLTGRIPEELSNLPKVIALHIAANNLTGGITPFLGNLSTLLNLSLARNNLGGSIPDDLGRLASLNFLQAGSNNLSGIIPASILNLSVISIFAAADNKLTGSFPQSLGTNFPNLQIFAVGVNRFTGPIPPTLSNATGLLQIDFPDNYFVGRMPTDLGSIKNLQRLNVGRNRLGSREADDLSFLNSLINCSKLQLLGNNQIYGSIHSGIENLVKLHSLYIDHNMISGGIPIEIGKLSSLRQLYMNGNRLSRNIPHSIGNMTELFELRLDGNNLEGTIPSTLWNCVHLQVLNLSQNNLKGTIPKEVIGLSSLSKSHTWQLPKLGASFYEGNLFEGTIPGSLSSLKGLQDLDLSRNNLSGQILEFLQGFIFLQYLNLSFNNFEGEVPRQGVFTNISSSSLLGNSKPCGGIFSLQLPPCPKQKKKPSPTSHSDDWHSDITYKDLHKATDGFSPANLIGVGSFGSVFKGMLNDGRTIAVKVPNLQQKGAIKVYIAECSCSSVDFRGNNLQFIPNGSLGNWLHLKTNEHHRQLKLNIFQRLNIAIDVASAPEYLHHHCHTPIIHCDLKPSNVLLDADFCAHVSDSGLAKFLTQCTDTYSQNQTSSIGERGSIGYIAPEYAVGGAVSTYGDVYSYGILLLEMFTGRRPTDDIFKDGSNLHNFAKKAIPEQVMEILDPTMLLCLFS</sequence>
<keyword evidence="6" id="KW-0433">Leucine-rich repeat</keyword>